<dbReference type="GeneID" id="30997581"/>
<dbReference type="AlphaFoldDB" id="A0A1E4RMD2"/>
<dbReference type="Gene3D" id="1.10.10.10">
    <property type="entry name" value="Winged helix-like DNA-binding domain superfamily/Winged helix DNA-binding domain"/>
    <property type="match status" value="1"/>
</dbReference>
<evidence type="ECO:0000256" key="5">
    <source>
        <dbReference type="ARBA" id="ARBA00022670"/>
    </source>
</evidence>
<dbReference type="EMBL" id="KV454540">
    <property type="protein sequence ID" value="ODV68255.1"/>
    <property type="molecule type" value="Genomic_DNA"/>
</dbReference>
<evidence type="ECO:0000256" key="1">
    <source>
        <dbReference type="ARBA" id="ARBA00004123"/>
    </source>
</evidence>
<name>A0A1E4RMD2_9ASCO</name>
<keyword evidence="7" id="KW-0378">Hydrolase</keyword>
<evidence type="ECO:0000256" key="9">
    <source>
        <dbReference type="ARBA" id="ARBA00023242"/>
    </source>
</evidence>
<dbReference type="InterPro" id="IPR047113">
    <property type="entry name" value="PA2G4/ARX1"/>
</dbReference>
<proteinExistence type="inferred from homology"/>
<gene>
    <name evidence="13" type="ORF">HYPBUDRAFT_203607</name>
</gene>
<evidence type="ECO:0000256" key="10">
    <source>
        <dbReference type="ARBA" id="ARBA00026155"/>
    </source>
</evidence>
<evidence type="ECO:0000256" key="11">
    <source>
        <dbReference type="ARBA" id="ARBA00033475"/>
    </source>
</evidence>
<evidence type="ECO:0000256" key="6">
    <source>
        <dbReference type="ARBA" id="ARBA00022723"/>
    </source>
</evidence>
<keyword evidence="6" id="KW-0479">Metal-binding</keyword>
<evidence type="ECO:0000256" key="2">
    <source>
        <dbReference type="ARBA" id="ARBA00004496"/>
    </source>
</evidence>
<evidence type="ECO:0000256" key="8">
    <source>
        <dbReference type="ARBA" id="ARBA00023049"/>
    </source>
</evidence>
<protein>
    <recommendedName>
        <fullName evidence="10">Probable metalloprotease ARX1</fullName>
    </recommendedName>
    <alternativeName>
        <fullName evidence="11">Associated with ribosomal export complex protein 1</fullName>
    </alternativeName>
</protein>
<accession>A0A1E4RMD2</accession>
<dbReference type="GO" id="GO:0005634">
    <property type="term" value="C:nucleus"/>
    <property type="evidence" value="ECO:0007669"/>
    <property type="project" value="UniProtKB-SubCell"/>
</dbReference>
<evidence type="ECO:0000256" key="3">
    <source>
        <dbReference type="ARBA" id="ARBA00007319"/>
    </source>
</evidence>
<dbReference type="GO" id="GO:0006508">
    <property type="term" value="P:proteolysis"/>
    <property type="evidence" value="ECO:0007669"/>
    <property type="project" value="UniProtKB-KW"/>
</dbReference>
<dbReference type="PANTHER" id="PTHR10804">
    <property type="entry name" value="PROTEASE FAMILY M24 METHIONYL AMINOPEPTIDASE, AMINOPEPTIDASE P"/>
    <property type="match status" value="1"/>
</dbReference>
<organism evidence="13 14">
    <name type="scientific">Hyphopichia burtonii NRRL Y-1933</name>
    <dbReference type="NCBI Taxonomy" id="984485"/>
    <lineage>
        <taxon>Eukaryota</taxon>
        <taxon>Fungi</taxon>
        <taxon>Dikarya</taxon>
        <taxon>Ascomycota</taxon>
        <taxon>Saccharomycotina</taxon>
        <taxon>Pichiomycetes</taxon>
        <taxon>Debaryomycetaceae</taxon>
        <taxon>Hyphopichia</taxon>
    </lineage>
</organism>
<dbReference type="GO" id="GO:0008237">
    <property type="term" value="F:metallopeptidase activity"/>
    <property type="evidence" value="ECO:0007669"/>
    <property type="project" value="UniProtKB-KW"/>
</dbReference>
<dbReference type="RefSeq" id="XP_020077322.1">
    <property type="nucleotide sequence ID" value="XM_020223032.1"/>
</dbReference>
<dbReference type="GO" id="GO:0046872">
    <property type="term" value="F:metal ion binding"/>
    <property type="evidence" value="ECO:0007669"/>
    <property type="project" value="UniProtKB-KW"/>
</dbReference>
<evidence type="ECO:0000256" key="7">
    <source>
        <dbReference type="ARBA" id="ARBA00022801"/>
    </source>
</evidence>
<reference evidence="14" key="1">
    <citation type="submission" date="2016-05" db="EMBL/GenBank/DDBJ databases">
        <title>Comparative genomics of biotechnologically important yeasts.</title>
        <authorList>
            <consortium name="DOE Joint Genome Institute"/>
            <person name="Riley R."/>
            <person name="Haridas S."/>
            <person name="Wolfe K.H."/>
            <person name="Lopes M.R."/>
            <person name="Hittinger C.T."/>
            <person name="Goker M."/>
            <person name="Salamov A."/>
            <person name="Wisecaver J."/>
            <person name="Long T.M."/>
            <person name="Aerts A.L."/>
            <person name="Barry K."/>
            <person name="Choi C."/>
            <person name="Clum A."/>
            <person name="Coughlan A.Y."/>
            <person name="Deshpande S."/>
            <person name="Douglass A.P."/>
            <person name="Hanson S.J."/>
            <person name="Klenk H.-P."/>
            <person name="Labutti K."/>
            <person name="Lapidus A."/>
            <person name="Lindquist E."/>
            <person name="Lipzen A."/>
            <person name="Meier-Kolthoff J.P."/>
            <person name="Ohm R.A."/>
            <person name="Otillar R.P."/>
            <person name="Pangilinan J."/>
            <person name="Peng Y."/>
            <person name="Rokas A."/>
            <person name="Rosa C.A."/>
            <person name="Scheuner C."/>
            <person name="Sibirny A.A."/>
            <person name="Slot J.C."/>
            <person name="Stielow J.B."/>
            <person name="Sun H."/>
            <person name="Kurtzman C.P."/>
            <person name="Blackwell M."/>
            <person name="Grigoriev I.V."/>
            <person name="Jeffries T.W."/>
        </authorList>
    </citation>
    <scope>NUCLEOTIDE SEQUENCE [LARGE SCALE GENOMIC DNA]</scope>
    <source>
        <strain evidence="14">NRRL Y-1933</strain>
    </source>
</reference>
<dbReference type="PANTHER" id="PTHR10804:SF102">
    <property type="entry name" value="METALLOPROTEASE ARX1-RELATED"/>
    <property type="match status" value="1"/>
</dbReference>
<dbReference type="SUPFAM" id="SSF55920">
    <property type="entry name" value="Creatinase/aminopeptidase"/>
    <property type="match status" value="1"/>
</dbReference>
<keyword evidence="14" id="KW-1185">Reference proteome</keyword>
<comment type="subcellular location">
    <subcellularLocation>
        <location evidence="2">Cytoplasm</location>
    </subcellularLocation>
    <subcellularLocation>
        <location evidence="1">Nucleus</location>
    </subcellularLocation>
</comment>
<dbReference type="InterPro" id="IPR036005">
    <property type="entry name" value="Creatinase/aminopeptidase-like"/>
</dbReference>
<dbReference type="OrthoDB" id="5876363at2759"/>
<evidence type="ECO:0000313" key="14">
    <source>
        <dbReference type="Proteomes" id="UP000095085"/>
    </source>
</evidence>
<keyword evidence="9" id="KW-0539">Nucleus</keyword>
<keyword evidence="5 13" id="KW-0645">Protease</keyword>
<evidence type="ECO:0000313" key="13">
    <source>
        <dbReference type="EMBL" id="ODV68255.1"/>
    </source>
</evidence>
<dbReference type="Gene3D" id="3.90.230.10">
    <property type="entry name" value="Creatinase/methionine aminopeptidase superfamily"/>
    <property type="match status" value="1"/>
</dbReference>
<evidence type="ECO:0000256" key="4">
    <source>
        <dbReference type="ARBA" id="ARBA00022490"/>
    </source>
</evidence>
<sequence length="577" mass="64044">MQLAVHQDDANILLKERNNLTESTLDKYRTAGQIAQTGLKYVISLINDSYHLGKVDRPYSVQELCILGDSMIHKLLSKVYANTEKVREKGIAMPVNIDVNEFVNGFSPELDDNNDYTFKQGDTVTITLGVQIDGYTANISHTIVIYPPGVEIEGELKPSGPLLGPEADSMIASNIANEAVVALLGLSLTPEKLSNLPLQAIGGNDKVISGKMIRNLVNSIAESFNCVVVPGSKVRRVRRFLAGQAEGIVAETDFKGVVWDESDQETNLMKRSSNDTELITQEDARKSGNISNNSSAIPSDEFIISADEVYNIDIKMTSINKFEKEVGLITLKEIDEFSGKNNQKDEFISKSTIFIRDFAITHQLKLKSSRKLLGHIDKTYSVYPFKLSHTCESFPIKFNDNIFQQLDKIKNELKTNKLGLSELSNRYLVRGKPIQTTQFLPLEIILKSANPTGRHGIDSNKPVLPGMEIPLPQLGISSLKLKSLLKHSKPVGGVSRESTTVVLNSNNQEVIRLTGGNKTVNPSWTHSNFQLNDSISQFVNQLSDLTQDSRFGIKIKEVQPLKINNEVLKIEDSMQLD</sequence>
<evidence type="ECO:0000256" key="12">
    <source>
        <dbReference type="ARBA" id="ARBA00034680"/>
    </source>
</evidence>
<dbReference type="InterPro" id="IPR036388">
    <property type="entry name" value="WH-like_DNA-bd_sf"/>
</dbReference>
<comment type="similarity">
    <text evidence="3">Belongs to the peptidase M24 family.</text>
</comment>
<dbReference type="GO" id="GO:0005737">
    <property type="term" value="C:cytoplasm"/>
    <property type="evidence" value="ECO:0007669"/>
    <property type="project" value="UniProtKB-SubCell"/>
</dbReference>
<dbReference type="Proteomes" id="UP000095085">
    <property type="component" value="Unassembled WGS sequence"/>
</dbReference>
<keyword evidence="4" id="KW-0963">Cytoplasm</keyword>
<comment type="function">
    <text evidence="12">Probable metalloprotease involved in proper assembly of pre-ribosomal particles during the biogenesis of the 60S ribosomal subunit. Accompanies the pre-60S particles to the cytoplasm.</text>
</comment>
<dbReference type="STRING" id="984485.A0A1E4RMD2"/>
<keyword evidence="8 13" id="KW-0482">Metalloprotease</keyword>